<dbReference type="Proteomes" id="UP000011083">
    <property type="component" value="Unassembled WGS sequence"/>
</dbReference>
<dbReference type="RefSeq" id="XP_004336288.1">
    <property type="nucleotide sequence ID" value="XM_004336240.1"/>
</dbReference>
<organism evidence="3 4">
    <name type="scientific">Acanthamoeba castellanii (strain ATCC 30010 / Neff)</name>
    <dbReference type="NCBI Taxonomy" id="1257118"/>
    <lineage>
        <taxon>Eukaryota</taxon>
        <taxon>Amoebozoa</taxon>
        <taxon>Discosea</taxon>
        <taxon>Longamoebia</taxon>
        <taxon>Centramoebida</taxon>
        <taxon>Acanthamoebidae</taxon>
        <taxon>Acanthamoeba</taxon>
    </lineage>
</organism>
<feature type="transmembrane region" description="Helical" evidence="1">
    <location>
        <begin position="346"/>
        <end position="369"/>
    </location>
</feature>
<keyword evidence="2" id="KW-0732">Signal</keyword>
<proteinExistence type="predicted"/>
<dbReference type="VEuPathDB" id="AmoebaDB:ACA1_105960"/>
<keyword evidence="1" id="KW-0812">Transmembrane</keyword>
<keyword evidence="1" id="KW-0472">Membrane</keyword>
<protein>
    <submittedName>
        <fullName evidence="3">Uncharacterized protein</fullName>
    </submittedName>
</protein>
<feature type="signal peptide" evidence="2">
    <location>
        <begin position="1"/>
        <end position="24"/>
    </location>
</feature>
<dbReference type="GeneID" id="14914850"/>
<gene>
    <name evidence="3" type="ORF">ACA1_105960</name>
</gene>
<keyword evidence="4" id="KW-1185">Reference proteome</keyword>
<feature type="chain" id="PRO_5005688333" evidence="2">
    <location>
        <begin position="25"/>
        <end position="385"/>
    </location>
</feature>
<name>L8GMI3_ACACF</name>
<evidence type="ECO:0000313" key="4">
    <source>
        <dbReference type="Proteomes" id="UP000011083"/>
    </source>
</evidence>
<evidence type="ECO:0000256" key="1">
    <source>
        <dbReference type="SAM" id="Phobius"/>
    </source>
</evidence>
<accession>L8GMI3</accession>
<evidence type="ECO:0000256" key="2">
    <source>
        <dbReference type="SAM" id="SignalP"/>
    </source>
</evidence>
<dbReference type="OrthoDB" id="361007at2759"/>
<dbReference type="KEGG" id="acan:ACA1_105960"/>
<dbReference type="EMBL" id="KB008060">
    <property type="protein sequence ID" value="ELR14275.1"/>
    <property type="molecule type" value="Genomic_DNA"/>
</dbReference>
<sequence length="385" mass="42328">MVPYSPCFLLLMVLPALLLGLAGASQRCSFHGVTVVPLDGGGSGSGGGLTADDVRAHVEEKVEWVDPQKQPWSCVDGRATQPGLTTPAGDSGEFILGLVAYEERLLAVMPRAGHLTEHDVTALFEDFVRTIPYSRRFYMHTDEHAVERLREATGDDGFDPARKPAQEDQAQLLELLADPAYLGCGHLRLLIQHPDQYRVRPQLTQWFIKAFFDFMWNHEHGGKLHHHTSIALVELEGSHCMGLAPMIPGIDDLNSFFTDHASFVSLGIRGEVARFFAGKLDEQSIGLSDAPIMTPGTTLHADKNYAQLLGRMTELGNIQLGLTVGYLAKGEPQYAVNIVVDRERKMGMIIGSLVSIAAWVVALAAMILFGRRALREEERNAHNLV</sequence>
<reference evidence="3 4" key="1">
    <citation type="journal article" date="2013" name="Genome Biol.">
        <title>Genome of Acanthamoeba castellanii highlights extensive lateral gene transfer and early evolution of tyrosine kinase signaling.</title>
        <authorList>
            <person name="Clarke M."/>
            <person name="Lohan A.J."/>
            <person name="Liu B."/>
            <person name="Lagkouvardos I."/>
            <person name="Roy S."/>
            <person name="Zafar N."/>
            <person name="Bertelli C."/>
            <person name="Schilde C."/>
            <person name="Kianianmomeni A."/>
            <person name="Burglin T.R."/>
            <person name="Frech C."/>
            <person name="Turcotte B."/>
            <person name="Kopec K.O."/>
            <person name="Synnott J.M."/>
            <person name="Choo C."/>
            <person name="Paponov I."/>
            <person name="Finkler A."/>
            <person name="Soon Heng Tan C."/>
            <person name="Hutchins A.P."/>
            <person name="Weinmeier T."/>
            <person name="Rattei T."/>
            <person name="Chu J.S."/>
            <person name="Gimenez G."/>
            <person name="Irimia M."/>
            <person name="Rigden D.J."/>
            <person name="Fitzpatrick D.A."/>
            <person name="Lorenzo-Morales J."/>
            <person name="Bateman A."/>
            <person name="Chiu C.H."/>
            <person name="Tang P."/>
            <person name="Hegemann P."/>
            <person name="Fromm H."/>
            <person name="Raoult D."/>
            <person name="Greub G."/>
            <person name="Miranda-Saavedra D."/>
            <person name="Chen N."/>
            <person name="Nash P."/>
            <person name="Ginger M.L."/>
            <person name="Horn M."/>
            <person name="Schaap P."/>
            <person name="Caler L."/>
            <person name="Loftus B."/>
        </authorList>
    </citation>
    <scope>NUCLEOTIDE SEQUENCE [LARGE SCALE GENOMIC DNA]</scope>
    <source>
        <strain evidence="3 4">Neff</strain>
    </source>
</reference>
<keyword evidence="1" id="KW-1133">Transmembrane helix</keyword>
<evidence type="ECO:0000313" key="3">
    <source>
        <dbReference type="EMBL" id="ELR14275.1"/>
    </source>
</evidence>
<dbReference type="AlphaFoldDB" id="L8GMI3"/>